<evidence type="ECO:0000259" key="3">
    <source>
        <dbReference type="PROSITE" id="PS50157"/>
    </source>
</evidence>
<evidence type="ECO:0000313" key="4">
    <source>
        <dbReference type="EMBL" id="CAG7825514.1"/>
    </source>
</evidence>
<evidence type="ECO:0000313" key="5">
    <source>
        <dbReference type="Proteomes" id="UP000708208"/>
    </source>
</evidence>
<dbReference type="PROSITE" id="PS50157">
    <property type="entry name" value="ZINC_FINGER_C2H2_2"/>
    <property type="match status" value="2"/>
</dbReference>
<dbReference type="GO" id="GO:0008270">
    <property type="term" value="F:zinc ion binding"/>
    <property type="evidence" value="ECO:0007669"/>
    <property type="project" value="UniProtKB-KW"/>
</dbReference>
<feature type="domain" description="C2H2-type" evidence="3">
    <location>
        <begin position="66"/>
        <end position="90"/>
    </location>
</feature>
<name>A0A8J2LLR9_9HEXA</name>
<keyword evidence="5" id="KW-1185">Reference proteome</keyword>
<evidence type="ECO:0000256" key="1">
    <source>
        <dbReference type="PROSITE-ProRule" id="PRU00042"/>
    </source>
</evidence>
<dbReference type="Proteomes" id="UP000708208">
    <property type="component" value="Unassembled WGS sequence"/>
</dbReference>
<keyword evidence="1" id="KW-0863">Zinc-finger</keyword>
<keyword evidence="1" id="KW-0479">Metal-binding</keyword>
<feature type="compositionally biased region" description="Basic and acidic residues" evidence="2">
    <location>
        <begin position="461"/>
        <end position="520"/>
    </location>
</feature>
<feature type="region of interest" description="Disordered" evidence="2">
    <location>
        <begin position="182"/>
        <end position="211"/>
    </location>
</feature>
<feature type="region of interest" description="Disordered" evidence="2">
    <location>
        <begin position="461"/>
        <end position="527"/>
    </location>
</feature>
<evidence type="ECO:0000256" key="2">
    <source>
        <dbReference type="SAM" id="MobiDB-lite"/>
    </source>
</evidence>
<feature type="domain" description="C2H2-type" evidence="3">
    <location>
        <begin position="158"/>
        <end position="186"/>
    </location>
</feature>
<gene>
    <name evidence="4" type="ORF">AFUS01_LOCUS35621</name>
</gene>
<proteinExistence type="predicted"/>
<dbReference type="PROSITE" id="PS00028">
    <property type="entry name" value="ZINC_FINGER_C2H2_1"/>
    <property type="match status" value="4"/>
</dbReference>
<organism evidence="4 5">
    <name type="scientific">Allacma fusca</name>
    <dbReference type="NCBI Taxonomy" id="39272"/>
    <lineage>
        <taxon>Eukaryota</taxon>
        <taxon>Metazoa</taxon>
        <taxon>Ecdysozoa</taxon>
        <taxon>Arthropoda</taxon>
        <taxon>Hexapoda</taxon>
        <taxon>Collembola</taxon>
        <taxon>Symphypleona</taxon>
        <taxon>Sminthuridae</taxon>
        <taxon>Allacma</taxon>
    </lineage>
</organism>
<dbReference type="SMART" id="SM00355">
    <property type="entry name" value="ZnF_C2H2"/>
    <property type="match status" value="5"/>
</dbReference>
<dbReference type="AlphaFoldDB" id="A0A8J2LLR9"/>
<dbReference type="OrthoDB" id="6077919at2759"/>
<dbReference type="InterPro" id="IPR013087">
    <property type="entry name" value="Znf_C2H2_type"/>
</dbReference>
<keyword evidence="1" id="KW-0862">Zinc</keyword>
<dbReference type="EMBL" id="CAJVCH010536589">
    <property type="protein sequence ID" value="CAG7825514.1"/>
    <property type="molecule type" value="Genomic_DNA"/>
</dbReference>
<comment type="caution">
    <text evidence="4">The sequence shown here is derived from an EMBL/GenBank/DDBJ whole genome shotgun (WGS) entry which is preliminary data.</text>
</comment>
<sequence>MLRGNLLNRHFQKLHRTQVTCKSIIEDSEVQKISSNGVNNSSVVNSAIDKYKKIDPSYEYITGNLFQCHKCAEAFENVPSFSEHWKHVHALKVIHCRCKLIFPSLEQQRTHEKEIHNFVCCVCNIRFVSGFALEDHLLTSHLCDYTGKIINSLDSTKIQCEHCEDWFCFRQQLQMHVKLKHSKRSDTNNDSKALKSSIVPVDSSEDPEKPKPLKTCKVCGVIVSNKKERQTHYRLHKLATVTSKGGEAESNRIEGTHGEYSKEVAEENVNAVADGQHASDVADGQSMNEFADGQNLRKFANGENPNFADDDYTNGNVDGQNANFAVDEYGNDVVDGENANFADDEYANDVVGGENANFADDEYTNDVVDGENADEFADEEYVNDVYDEEYTNEVYDEEYTNEVYDEEYANEVEDDFTNEVDEVYVSEFADEENQNEVVDEETRTKIADEETRTKIADEETRTKIADEETRTKIADEENPAKIADEETPPKIVDEETRTKIADEENPAKIADEETPTKIADEENSANC</sequence>
<protein>
    <recommendedName>
        <fullName evidence="3">C2H2-type domain-containing protein</fullName>
    </recommendedName>
</protein>
<feature type="compositionally biased region" description="Basic and acidic residues" evidence="2">
    <location>
        <begin position="184"/>
        <end position="193"/>
    </location>
</feature>
<reference evidence="4" key="1">
    <citation type="submission" date="2021-06" db="EMBL/GenBank/DDBJ databases">
        <authorList>
            <person name="Hodson N. C."/>
            <person name="Mongue J. A."/>
            <person name="Jaron S. K."/>
        </authorList>
    </citation>
    <scope>NUCLEOTIDE SEQUENCE</scope>
</reference>
<accession>A0A8J2LLR9</accession>